<evidence type="ECO:0000313" key="8">
    <source>
        <dbReference type="Proteomes" id="UP001191019"/>
    </source>
</evidence>
<protein>
    <recommendedName>
        <fullName evidence="2">UTP--glucose-1-phosphate uridylyltransferase</fullName>
        <ecNumber evidence="2">2.7.7.9</ecNumber>
    </recommendedName>
</protein>
<evidence type="ECO:0000256" key="1">
    <source>
        <dbReference type="ARBA" id="ARBA00006890"/>
    </source>
</evidence>
<comment type="catalytic activity">
    <reaction evidence="5">
        <text>alpha-D-glucose 1-phosphate + UTP + H(+) = UDP-alpha-D-glucose + diphosphate</text>
        <dbReference type="Rhea" id="RHEA:19889"/>
        <dbReference type="ChEBI" id="CHEBI:15378"/>
        <dbReference type="ChEBI" id="CHEBI:33019"/>
        <dbReference type="ChEBI" id="CHEBI:46398"/>
        <dbReference type="ChEBI" id="CHEBI:58601"/>
        <dbReference type="ChEBI" id="CHEBI:58885"/>
        <dbReference type="EC" id="2.7.7.9"/>
    </reaction>
</comment>
<dbReference type="Proteomes" id="UP001191019">
    <property type="component" value="Unassembled WGS sequence"/>
</dbReference>
<dbReference type="InterPro" id="IPR005771">
    <property type="entry name" value="GalU_uridylyltTrfase_bac/arc"/>
</dbReference>
<dbReference type="GO" id="GO:0003983">
    <property type="term" value="F:UTP:glucose-1-phosphate uridylyltransferase activity"/>
    <property type="evidence" value="ECO:0007669"/>
    <property type="project" value="UniProtKB-EC"/>
</dbReference>
<sequence>MSAIKKAIITDAGFASRYLPITKTIPKAMIPIGAKPVMQLCVEECVEAGIEEIIIVATPNTKSKEIYDDYFHNRANNVKILLDKQGKSGRFEAVEKVLNFPKITVIEQDANLPYGNGSPIVSAKQYVENEEAFVVLYSDDLILGEGDVKTLIEDYEKAPGAKAVIAAQEMPEEVWHKYGMVALKANGTLSHIVEKPKTPDLAPSNLTSYGRYLLTPEVFEYLVPSNTGLDGELWTVDAITKLAEHGDVVVAKSKGKWITTGDPKNYFLAHLEYVLNYSDYGDDVRKIVEASK</sequence>
<accession>A0ABY0FMP5</accession>
<dbReference type="Pfam" id="PF00483">
    <property type="entry name" value="NTP_transferase"/>
    <property type="match status" value="1"/>
</dbReference>
<proteinExistence type="inferred from homology"/>
<dbReference type="InterPro" id="IPR029044">
    <property type="entry name" value="Nucleotide-diphossugar_trans"/>
</dbReference>
<dbReference type="EC" id="2.7.7.9" evidence="2"/>
<keyword evidence="4 7" id="KW-0548">Nucleotidyltransferase</keyword>
<dbReference type="EMBL" id="PRLM01000006">
    <property type="protein sequence ID" value="RYC74559.1"/>
    <property type="molecule type" value="Genomic_DNA"/>
</dbReference>
<dbReference type="SUPFAM" id="SSF53448">
    <property type="entry name" value="Nucleotide-diphospho-sugar transferases"/>
    <property type="match status" value="1"/>
</dbReference>
<evidence type="ECO:0000259" key="6">
    <source>
        <dbReference type="Pfam" id="PF00483"/>
    </source>
</evidence>
<evidence type="ECO:0000256" key="4">
    <source>
        <dbReference type="ARBA" id="ARBA00022695"/>
    </source>
</evidence>
<dbReference type="PANTHER" id="PTHR43197:SF1">
    <property type="entry name" value="UTP--GLUCOSE-1-PHOSPHATE URIDYLYLTRANSFERASE"/>
    <property type="match status" value="1"/>
</dbReference>
<comment type="similarity">
    <text evidence="1">Belongs to the UDPGP type 2 family.</text>
</comment>
<feature type="domain" description="Nucleotidyl transferase" evidence="6">
    <location>
        <begin position="6"/>
        <end position="272"/>
    </location>
</feature>
<keyword evidence="3 7" id="KW-0808">Transferase</keyword>
<evidence type="ECO:0000256" key="2">
    <source>
        <dbReference type="ARBA" id="ARBA00012415"/>
    </source>
</evidence>
<comment type="caution">
    <text evidence="7">The sequence shown here is derived from an EMBL/GenBank/DDBJ whole genome shotgun (WGS) entry which is preliminary data.</text>
</comment>
<organism evidence="7 8">
    <name type="scientific">Candidatus Nanosyncoccus alces</name>
    <dbReference type="NCBI Taxonomy" id="2171997"/>
    <lineage>
        <taxon>Bacteria</taxon>
        <taxon>Candidatus Saccharimonadota</taxon>
        <taxon>Candidatus Nanosyncoccalia</taxon>
        <taxon>Candidatus Nanosyncoccales</taxon>
        <taxon>Candidatus Nanosyncoccaceae</taxon>
        <taxon>Candidatus Nanosyncoccus</taxon>
    </lineage>
</organism>
<dbReference type="Gene3D" id="3.90.550.10">
    <property type="entry name" value="Spore Coat Polysaccharide Biosynthesis Protein SpsA, Chain A"/>
    <property type="match status" value="1"/>
</dbReference>
<name>A0ABY0FMP5_9BACT</name>
<dbReference type="PANTHER" id="PTHR43197">
    <property type="entry name" value="UTP--GLUCOSE-1-PHOSPHATE URIDYLYLTRANSFERASE"/>
    <property type="match status" value="1"/>
</dbReference>
<reference evidence="7 8" key="2">
    <citation type="journal article" date="2020" name="Cell Rep.">
        <title>Acquisition and Adaptation of Ultra-small Parasitic Reduced Genome Bacteria to Mammalian Hosts.</title>
        <authorList>
            <person name="McLean J.S."/>
            <person name="Bor B."/>
            <person name="Kerns K.A."/>
            <person name="Liu Q."/>
            <person name="To T.T."/>
            <person name="Solden L."/>
            <person name="Hendrickson E.L."/>
            <person name="Wrighton K."/>
            <person name="Shi W."/>
            <person name="He X."/>
        </authorList>
    </citation>
    <scope>NUCLEOTIDE SEQUENCE [LARGE SCALE GENOMIC DNA]</scope>
    <source>
        <strain evidence="7 8">TM7_G3_2_Rum_HOT_351B</strain>
    </source>
</reference>
<evidence type="ECO:0000313" key="7">
    <source>
        <dbReference type="EMBL" id="RYC74559.1"/>
    </source>
</evidence>
<gene>
    <name evidence="7" type="primary">gtaB_2</name>
    <name evidence="7" type="ORF">G3RUM_00716</name>
</gene>
<evidence type="ECO:0000256" key="3">
    <source>
        <dbReference type="ARBA" id="ARBA00022679"/>
    </source>
</evidence>
<reference evidence="7 8" key="1">
    <citation type="journal article" date="2018" name="bioRxiv">
        <title>Evidence of independent acquisition and adaption of ultra-small bacteria to human hosts across the highly diverse yet reduced genomes of the phylum Saccharibacteria.</title>
        <authorList>
            <person name="McLean J.S."/>
            <person name="Bor B."/>
            <person name="To T.T."/>
            <person name="Liu Q."/>
            <person name="Kearns K.A."/>
            <person name="Solden L.M."/>
            <person name="Wrighton K.C."/>
            <person name="He X."/>
            <person name="Shi W."/>
        </authorList>
    </citation>
    <scope>NUCLEOTIDE SEQUENCE [LARGE SCALE GENOMIC DNA]</scope>
    <source>
        <strain evidence="7 8">TM7_G3_2_Rum_HOT_351B</strain>
    </source>
</reference>
<dbReference type="RefSeq" id="WP_129735444.1">
    <property type="nucleotide sequence ID" value="NZ_PRLM01000006.1"/>
</dbReference>
<dbReference type="InterPro" id="IPR005835">
    <property type="entry name" value="NTP_transferase_dom"/>
</dbReference>
<evidence type="ECO:0000256" key="5">
    <source>
        <dbReference type="ARBA" id="ARBA00048128"/>
    </source>
</evidence>
<keyword evidence="8" id="KW-1185">Reference proteome</keyword>